<evidence type="ECO:0000259" key="1">
    <source>
        <dbReference type="Pfam" id="PF14691"/>
    </source>
</evidence>
<dbReference type="Gene3D" id="3.50.50.60">
    <property type="entry name" value="FAD/NAD(P)-binding domain"/>
    <property type="match status" value="2"/>
</dbReference>
<dbReference type="Gene3D" id="1.10.1060.10">
    <property type="entry name" value="Alpha-helical ferredoxin"/>
    <property type="match status" value="1"/>
</dbReference>
<dbReference type="EMBL" id="JADINA010000008">
    <property type="protein sequence ID" value="MBO8425917.1"/>
    <property type="molecule type" value="Genomic_DNA"/>
</dbReference>
<dbReference type="GO" id="GO:0051536">
    <property type="term" value="F:iron-sulfur cluster binding"/>
    <property type="evidence" value="ECO:0007669"/>
    <property type="project" value="InterPro"/>
</dbReference>
<reference evidence="2" key="1">
    <citation type="submission" date="2020-10" db="EMBL/GenBank/DDBJ databases">
        <authorList>
            <person name="Gilroy R."/>
        </authorList>
    </citation>
    <scope>NUCLEOTIDE SEQUENCE</scope>
    <source>
        <strain evidence="2">17113</strain>
    </source>
</reference>
<evidence type="ECO:0000313" key="2">
    <source>
        <dbReference type="EMBL" id="MBO8425917.1"/>
    </source>
</evidence>
<dbReference type="SUPFAM" id="SSF46548">
    <property type="entry name" value="alpha-helical ferredoxin"/>
    <property type="match status" value="1"/>
</dbReference>
<dbReference type="Proteomes" id="UP000823634">
    <property type="component" value="Unassembled WGS sequence"/>
</dbReference>
<dbReference type="Pfam" id="PF13450">
    <property type="entry name" value="NAD_binding_8"/>
    <property type="match status" value="1"/>
</dbReference>
<comment type="caution">
    <text evidence="2">The sequence shown here is derived from an EMBL/GenBank/DDBJ whole genome shotgun (WGS) entry which is preliminary data.</text>
</comment>
<dbReference type="InterPro" id="IPR036188">
    <property type="entry name" value="FAD/NAD-bd_sf"/>
</dbReference>
<organism evidence="2 3">
    <name type="scientific">Candidatus Alloenteromonas pullistercoris</name>
    <dbReference type="NCBI Taxonomy" id="2840785"/>
    <lineage>
        <taxon>Bacteria</taxon>
        <taxon>Bacillati</taxon>
        <taxon>Bacillota</taxon>
        <taxon>Bacillota incertae sedis</taxon>
        <taxon>Candidatus Alloenteromonas</taxon>
    </lineage>
</organism>
<name>A0A9D9GVH1_9FIRM</name>
<dbReference type="SUPFAM" id="SSF51971">
    <property type="entry name" value="Nucleotide-binding domain"/>
    <property type="match status" value="1"/>
</dbReference>
<gene>
    <name evidence="2" type="ORF">IAC61_01170</name>
</gene>
<proteinExistence type="predicted"/>
<dbReference type="PANTHER" id="PTHR42783:SF3">
    <property type="entry name" value="GLUTAMATE SYNTHASE [NADPH] SMALL CHAIN-RELATED"/>
    <property type="match status" value="1"/>
</dbReference>
<dbReference type="Pfam" id="PF14691">
    <property type="entry name" value="Fer4_20"/>
    <property type="match status" value="1"/>
</dbReference>
<dbReference type="InterPro" id="IPR028261">
    <property type="entry name" value="DPD_II"/>
</dbReference>
<sequence>MSGLEGIAASCLGCQKPNCEAHCPLHNPIRDCLRLFREGKKEQAAELLYSHNPFPELTGSLCEGFCAASCIKRFRGEGISFAEVERQIAQYPRKITKEKPNGRKIAIIGAGPAGLACAYSLAISGFSVEVFEREREIGGCLYCFIPEFRFDLSLLSRIRKSLELLGVKFHLGVEASYPLQGFDETVLAVGALEPRIGGFALSSKIQTGLSFLYGLRHQGLKVEKGERYYVYGGGNVALDALRSIARDGGEATLVYRRSQAEMPGDHRMLSLALEEGAKANFLHCIVSASEDYLSIAPTHLGEVGEDGRRNFEVDESKAAPFPYDHLILCLGQTSRHLGEENAIGDAKEGAKDVASAIASGLEFASSAKRRFS</sequence>
<evidence type="ECO:0000313" key="3">
    <source>
        <dbReference type="Proteomes" id="UP000823634"/>
    </source>
</evidence>
<protein>
    <submittedName>
        <fullName evidence="2">FAD-dependent oxidoreductase</fullName>
    </submittedName>
</protein>
<reference evidence="2" key="2">
    <citation type="journal article" date="2021" name="PeerJ">
        <title>Extensive microbial diversity within the chicken gut microbiome revealed by metagenomics and culture.</title>
        <authorList>
            <person name="Gilroy R."/>
            <person name="Ravi A."/>
            <person name="Getino M."/>
            <person name="Pursley I."/>
            <person name="Horton D.L."/>
            <person name="Alikhan N.F."/>
            <person name="Baker D."/>
            <person name="Gharbi K."/>
            <person name="Hall N."/>
            <person name="Watson M."/>
            <person name="Adriaenssens E.M."/>
            <person name="Foster-Nyarko E."/>
            <person name="Jarju S."/>
            <person name="Secka A."/>
            <person name="Antonio M."/>
            <person name="Oren A."/>
            <person name="Chaudhuri R.R."/>
            <person name="La Ragione R."/>
            <person name="Hildebrand F."/>
            <person name="Pallen M.J."/>
        </authorList>
    </citation>
    <scope>NUCLEOTIDE SEQUENCE</scope>
    <source>
        <strain evidence="2">17113</strain>
    </source>
</reference>
<dbReference type="AlphaFoldDB" id="A0A9D9GVH1"/>
<feature type="domain" description="Dihydroprymidine dehydrogenase" evidence="1">
    <location>
        <begin position="8"/>
        <end position="93"/>
    </location>
</feature>
<dbReference type="InterPro" id="IPR009051">
    <property type="entry name" value="Helical_ferredxn"/>
</dbReference>
<accession>A0A9D9GVH1</accession>
<dbReference type="PANTHER" id="PTHR42783">
    <property type="entry name" value="GLUTAMATE SYNTHASE [NADPH] SMALL CHAIN"/>
    <property type="match status" value="1"/>
</dbReference>
<dbReference type="PRINTS" id="PR00419">
    <property type="entry name" value="ADXRDTASE"/>
</dbReference>